<gene>
    <name evidence="2" type="ORF">E8M12_10765</name>
</gene>
<feature type="transmembrane region" description="Helical" evidence="1">
    <location>
        <begin position="47"/>
        <end position="65"/>
    </location>
</feature>
<keyword evidence="1" id="KW-0812">Transmembrane</keyword>
<protein>
    <submittedName>
        <fullName evidence="2">DUF2982 domain-containing protein</fullName>
    </submittedName>
</protein>
<reference evidence="2 3" key="1">
    <citation type="submission" date="2019-04" db="EMBL/GenBank/DDBJ databases">
        <title>Thalassotalea guangxiensis sp. nov., isolated from sediment of the coastal wetland.</title>
        <authorList>
            <person name="Zheng S."/>
            <person name="Zhang D."/>
        </authorList>
    </citation>
    <scope>NUCLEOTIDE SEQUENCE [LARGE SCALE GENOMIC DNA]</scope>
    <source>
        <strain evidence="2 3">ZS-4</strain>
    </source>
</reference>
<evidence type="ECO:0000256" key="1">
    <source>
        <dbReference type="SAM" id="Phobius"/>
    </source>
</evidence>
<keyword evidence="1" id="KW-0472">Membrane</keyword>
<dbReference type="EMBL" id="SWDB01000026">
    <property type="protein sequence ID" value="TKB44768.1"/>
    <property type="molecule type" value="Genomic_DNA"/>
</dbReference>
<accession>A0A4V5NU59</accession>
<feature type="transmembrane region" description="Helical" evidence="1">
    <location>
        <begin position="21"/>
        <end position="41"/>
    </location>
</feature>
<evidence type="ECO:0000313" key="2">
    <source>
        <dbReference type="EMBL" id="TKB44768.1"/>
    </source>
</evidence>
<keyword evidence="3" id="KW-1185">Reference proteome</keyword>
<dbReference type="AlphaFoldDB" id="A0A4V5NU59"/>
<proteinExistence type="predicted"/>
<dbReference type="InterPro" id="IPR021367">
    <property type="entry name" value="DUF2982"/>
</dbReference>
<comment type="caution">
    <text evidence="2">The sequence shown here is derived from an EMBL/GenBank/DDBJ whole genome shotgun (WGS) entry which is preliminary data.</text>
</comment>
<sequence length="229" mass="26337">MSEGKHPIHIKIRAINKRNGIFLTLLGSLLIIVLLGIGQFWWHEFKIQLIFLLMASFVVWFLGFLKIKEPTYSYELTQDGLTHHHRCGRWFVNWQNIQRVGEVKPDLLGPQHRLAYIGIKLKDLQMLAQTISPRLANRLLHEQKPLLVVALRHGQLKMPESVINFEPFKLNGVVYRGPLGAFLHRTQALQQAFGYHLYLADDTLDRDPDSFLQLLKASIKAEQSSLAGE</sequence>
<keyword evidence="1" id="KW-1133">Transmembrane helix</keyword>
<dbReference type="Proteomes" id="UP000307999">
    <property type="component" value="Unassembled WGS sequence"/>
</dbReference>
<organism evidence="2 3">
    <name type="scientific">Thalassotalea mangrovi</name>
    <dbReference type="NCBI Taxonomy" id="2572245"/>
    <lineage>
        <taxon>Bacteria</taxon>
        <taxon>Pseudomonadati</taxon>
        <taxon>Pseudomonadota</taxon>
        <taxon>Gammaproteobacteria</taxon>
        <taxon>Alteromonadales</taxon>
        <taxon>Colwelliaceae</taxon>
        <taxon>Thalassotalea</taxon>
    </lineage>
</organism>
<evidence type="ECO:0000313" key="3">
    <source>
        <dbReference type="Proteomes" id="UP000307999"/>
    </source>
</evidence>
<dbReference type="OrthoDB" id="7061905at2"/>
<dbReference type="Pfam" id="PF11201">
    <property type="entry name" value="DUF2982"/>
    <property type="match status" value="1"/>
</dbReference>
<dbReference type="RefSeq" id="WP_136736148.1">
    <property type="nucleotide sequence ID" value="NZ_SWDB01000026.1"/>
</dbReference>
<name>A0A4V5NU59_9GAMM</name>